<dbReference type="InterPro" id="IPR009050">
    <property type="entry name" value="Globin-like_sf"/>
</dbReference>
<protein>
    <submittedName>
        <fullName evidence="4">Uncharacterized protein</fullName>
    </submittedName>
</protein>
<comment type="similarity">
    <text evidence="1">Belongs to the phycobiliprotein family.</text>
</comment>
<dbReference type="SUPFAM" id="SSF46458">
    <property type="entry name" value="Globin-like"/>
    <property type="match status" value="1"/>
</dbReference>
<evidence type="ECO:0000313" key="4">
    <source>
        <dbReference type="EMBL" id="MFC4736148.1"/>
    </source>
</evidence>
<proteinExistence type="inferred from homology"/>
<dbReference type="EMBL" id="JBHSGK010000004">
    <property type="protein sequence ID" value="MFC4736148.1"/>
    <property type="molecule type" value="Genomic_DNA"/>
</dbReference>
<keyword evidence="2" id="KW-0157">Chromophore</keyword>
<keyword evidence="3" id="KW-0089">Bile pigment</keyword>
<name>A0ABV9NRV7_9BACI</name>
<dbReference type="Proteomes" id="UP001595896">
    <property type="component" value="Unassembled WGS sequence"/>
</dbReference>
<dbReference type="Gene3D" id="1.10.490.20">
    <property type="entry name" value="Phycocyanins"/>
    <property type="match status" value="1"/>
</dbReference>
<dbReference type="RefSeq" id="WP_377908800.1">
    <property type="nucleotide sequence ID" value="NZ_JBHSGK010000004.1"/>
</dbReference>
<evidence type="ECO:0000256" key="2">
    <source>
        <dbReference type="ARBA" id="ARBA00022991"/>
    </source>
</evidence>
<keyword evidence="5" id="KW-1185">Reference proteome</keyword>
<gene>
    <name evidence="4" type="ORF">ACFO4L_06055</name>
</gene>
<organism evidence="4 5">
    <name type="scientific">Bacillus daqingensis</name>
    <dbReference type="NCBI Taxonomy" id="872396"/>
    <lineage>
        <taxon>Bacteria</taxon>
        <taxon>Bacillati</taxon>
        <taxon>Bacillota</taxon>
        <taxon>Bacilli</taxon>
        <taxon>Bacillales</taxon>
        <taxon>Bacillaceae</taxon>
        <taxon>Bacillus</taxon>
    </lineage>
</organism>
<sequence length="116" mass="13432">MTLTADIIIDRVTKRMYEADPELLEKYGERGVEKCREDNHHHLKQLSAAFTVNSEAMFVDYAHWLNGILTRHGMSTKHLTDNFLFLEDAMQDDTSERTASYCRYLQAARTSLTSED</sequence>
<evidence type="ECO:0000313" key="5">
    <source>
        <dbReference type="Proteomes" id="UP001595896"/>
    </source>
</evidence>
<reference evidence="5" key="1">
    <citation type="journal article" date="2019" name="Int. J. Syst. Evol. Microbiol.">
        <title>The Global Catalogue of Microorganisms (GCM) 10K type strain sequencing project: providing services to taxonomists for standard genome sequencing and annotation.</title>
        <authorList>
            <consortium name="The Broad Institute Genomics Platform"/>
            <consortium name="The Broad Institute Genome Sequencing Center for Infectious Disease"/>
            <person name="Wu L."/>
            <person name="Ma J."/>
        </authorList>
    </citation>
    <scope>NUCLEOTIDE SEQUENCE [LARGE SCALE GENOMIC DNA]</scope>
    <source>
        <strain evidence="5">JCM 12165</strain>
    </source>
</reference>
<comment type="caution">
    <text evidence="4">The sequence shown here is derived from an EMBL/GenBank/DDBJ whole genome shotgun (WGS) entry which is preliminary data.</text>
</comment>
<evidence type="ECO:0000256" key="3">
    <source>
        <dbReference type="ARBA" id="ARBA00023307"/>
    </source>
</evidence>
<dbReference type="InterPro" id="IPR038719">
    <property type="entry name" value="Phycobilisome_asu/bsu_sf"/>
</dbReference>
<evidence type="ECO:0000256" key="1">
    <source>
        <dbReference type="ARBA" id="ARBA00008182"/>
    </source>
</evidence>
<accession>A0ABV9NRV7</accession>